<dbReference type="EMBL" id="JAPUFD010000012">
    <property type="protein sequence ID" value="MDI1490730.1"/>
    <property type="molecule type" value="Genomic_DNA"/>
</dbReference>
<proteinExistence type="predicted"/>
<feature type="region of interest" description="Disordered" evidence="1">
    <location>
        <begin position="411"/>
        <end position="453"/>
    </location>
</feature>
<evidence type="ECO:0000313" key="3">
    <source>
        <dbReference type="Proteomes" id="UP001161017"/>
    </source>
</evidence>
<comment type="caution">
    <text evidence="2">The sequence shown here is derived from an EMBL/GenBank/DDBJ whole genome shotgun (WGS) entry which is preliminary data.</text>
</comment>
<dbReference type="PANTHER" id="PTHR42342:SF1">
    <property type="entry name" value="STATIONARY PHASE PROTEIN 5"/>
    <property type="match status" value="1"/>
</dbReference>
<keyword evidence="3" id="KW-1185">Reference proteome</keyword>
<dbReference type="Proteomes" id="UP001161017">
    <property type="component" value="Unassembled WGS sequence"/>
</dbReference>
<dbReference type="InterPro" id="IPR038816">
    <property type="entry name" value="Stationary_phase_5"/>
</dbReference>
<dbReference type="PANTHER" id="PTHR42342">
    <property type="entry name" value="STATIONARY PHASE PROTEIN 5"/>
    <property type="match status" value="1"/>
</dbReference>
<sequence>MAPSSGHLLVPKALKAIQFAIHKTTNLIRSKLPANNAATTATTSTTAQPAYAYARATQPIHPIAFLKQARSQAARNNPRWFSTQPHRTFITKSIKQPSRPLRSQLPVSRTSTALHKRGITPFASTLRPNLTGGALPRTAGGYSLGGGSARQFSHTAGCNASVVQNVSAGIRAFCVNGGRVRYDGVDNISGEKRFRCVSKTEHSAFKGLEKSHRMPLKGTNLEFKIAPTVTAFMPSFSQGAMDEAEPMTLNKPGMLDVLSGDFARALNDLASILGDLNRLASLGDLPISMRTTSQGPVLSVRFPGCDADLVSRLCDEVAVTRGVVLEDEAWHGDKEVQMALLFPFAPAGAEEDEVPSEGYFASHNNDTMVFDQARQERMQWQDMLPPSTTFSAKSLRSADYCVGGFEEDTLRSPTQHAISPSGYESLEDPYDFTSAPPSHSPYSGSKMSTTGGSQDYEGVQGIYKFLQVCDQARR</sequence>
<dbReference type="GO" id="GO:0070628">
    <property type="term" value="F:proteasome binding"/>
    <property type="evidence" value="ECO:0007669"/>
    <property type="project" value="InterPro"/>
</dbReference>
<feature type="compositionally biased region" description="Polar residues" evidence="1">
    <location>
        <begin position="435"/>
        <end position="453"/>
    </location>
</feature>
<dbReference type="AlphaFoldDB" id="A0AA43QUV0"/>
<dbReference type="GO" id="GO:0043248">
    <property type="term" value="P:proteasome assembly"/>
    <property type="evidence" value="ECO:0007669"/>
    <property type="project" value="TreeGrafter"/>
</dbReference>
<name>A0AA43QUV0_9LECA</name>
<gene>
    <name evidence="2" type="ORF">OHK93_001934</name>
</gene>
<evidence type="ECO:0000256" key="1">
    <source>
        <dbReference type="SAM" id="MobiDB-lite"/>
    </source>
</evidence>
<evidence type="ECO:0000313" key="2">
    <source>
        <dbReference type="EMBL" id="MDI1490730.1"/>
    </source>
</evidence>
<reference evidence="2" key="1">
    <citation type="journal article" date="2023" name="Genome Biol. Evol.">
        <title>First Whole Genome Sequence and Flow Cytometry Genome Size Data for the Lichen-Forming Fungus Ramalina farinacea (Ascomycota).</title>
        <authorList>
            <person name="Llewellyn T."/>
            <person name="Mian S."/>
            <person name="Hill R."/>
            <person name="Leitch I.J."/>
            <person name="Gaya E."/>
        </authorList>
    </citation>
    <scope>NUCLEOTIDE SEQUENCE</scope>
    <source>
        <strain evidence="2">LIQ254RAFAR</strain>
    </source>
</reference>
<accession>A0AA43QUV0</accession>
<organism evidence="2 3">
    <name type="scientific">Ramalina farinacea</name>
    <dbReference type="NCBI Taxonomy" id="258253"/>
    <lineage>
        <taxon>Eukaryota</taxon>
        <taxon>Fungi</taxon>
        <taxon>Dikarya</taxon>
        <taxon>Ascomycota</taxon>
        <taxon>Pezizomycotina</taxon>
        <taxon>Lecanoromycetes</taxon>
        <taxon>OSLEUM clade</taxon>
        <taxon>Lecanoromycetidae</taxon>
        <taxon>Lecanorales</taxon>
        <taxon>Lecanorineae</taxon>
        <taxon>Ramalinaceae</taxon>
        <taxon>Ramalina</taxon>
    </lineage>
</organism>
<protein>
    <submittedName>
        <fullName evidence="2">Uncharacterized protein</fullName>
    </submittedName>
</protein>